<keyword evidence="6 9" id="KW-0460">Magnesium</keyword>
<gene>
    <name evidence="9 11" type="primary">coaD</name>
    <name evidence="11" type="ORF">IC620_03405</name>
</gene>
<dbReference type="GO" id="GO:0005524">
    <property type="term" value="F:ATP binding"/>
    <property type="evidence" value="ECO:0007669"/>
    <property type="project" value="UniProtKB-KW"/>
</dbReference>
<keyword evidence="4 9" id="KW-0547">Nucleotide-binding</keyword>
<feature type="binding site" evidence="9">
    <location>
        <position position="99"/>
    </location>
    <ligand>
        <name>ATP</name>
        <dbReference type="ChEBI" id="CHEBI:30616"/>
    </ligand>
</feature>
<comment type="subunit">
    <text evidence="9">Homohexamer.</text>
</comment>
<comment type="catalytic activity">
    <reaction evidence="8 9">
        <text>(R)-4'-phosphopantetheine + ATP + H(+) = 3'-dephospho-CoA + diphosphate</text>
        <dbReference type="Rhea" id="RHEA:19801"/>
        <dbReference type="ChEBI" id="CHEBI:15378"/>
        <dbReference type="ChEBI" id="CHEBI:30616"/>
        <dbReference type="ChEBI" id="CHEBI:33019"/>
        <dbReference type="ChEBI" id="CHEBI:57328"/>
        <dbReference type="ChEBI" id="CHEBI:61723"/>
        <dbReference type="EC" id="2.7.7.3"/>
    </reaction>
</comment>
<dbReference type="GO" id="GO:0015937">
    <property type="term" value="P:coenzyme A biosynthetic process"/>
    <property type="evidence" value="ECO:0007669"/>
    <property type="project" value="UniProtKB-UniRule"/>
</dbReference>
<dbReference type="HAMAP" id="MF_00151">
    <property type="entry name" value="PPAT_bact"/>
    <property type="match status" value="1"/>
</dbReference>
<comment type="function">
    <text evidence="9">Reversibly transfers an adenylyl group from ATP to 4'-phosphopantetheine, yielding dephospho-CoA (dPCoA) and pyrophosphate.</text>
</comment>
<evidence type="ECO:0000313" key="11">
    <source>
        <dbReference type="EMBL" id="MBD1371400.1"/>
    </source>
</evidence>
<sequence>MGIAVYPGSFDPITLGHLDLIERGAKVFDQVIVAVLVNAHKKPLFSVEQRKMMIEEATMHLGDRVRVDSFHGLLIDYVKEQDAKVVLRGLRAISDFEYELQIASVNRKLSEEIETFFLMSNTEHSFISSRMVKELASYGADVKDLVPSPVLKELKQKFSTEIR</sequence>
<dbReference type="InterPro" id="IPR004821">
    <property type="entry name" value="Cyt_trans-like"/>
</dbReference>
<comment type="pathway">
    <text evidence="9">Cofactor biosynthesis; coenzyme A biosynthesis; CoA from (R)-pantothenate: step 4/5.</text>
</comment>
<evidence type="ECO:0000256" key="4">
    <source>
        <dbReference type="ARBA" id="ARBA00022741"/>
    </source>
</evidence>
<keyword evidence="2 9" id="KW-0808">Transferase</keyword>
<keyword evidence="5 9" id="KW-0067">ATP-binding</keyword>
<evidence type="ECO:0000256" key="2">
    <source>
        <dbReference type="ARBA" id="ARBA00022679"/>
    </source>
</evidence>
<dbReference type="InterPro" id="IPR001980">
    <property type="entry name" value="PPAT"/>
</dbReference>
<evidence type="ECO:0000256" key="6">
    <source>
        <dbReference type="ARBA" id="ARBA00022842"/>
    </source>
</evidence>
<dbReference type="GO" id="GO:0005737">
    <property type="term" value="C:cytoplasm"/>
    <property type="evidence" value="ECO:0007669"/>
    <property type="project" value="UniProtKB-SubCell"/>
</dbReference>
<keyword evidence="7 9" id="KW-0173">Coenzyme A biosynthesis</keyword>
<dbReference type="PRINTS" id="PR01020">
    <property type="entry name" value="LPSBIOSNTHSS"/>
</dbReference>
<proteinExistence type="inferred from homology"/>
<dbReference type="NCBIfam" id="TIGR01510">
    <property type="entry name" value="coaD_prev_kdtB"/>
    <property type="match status" value="1"/>
</dbReference>
<comment type="subcellular location">
    <subcellularLocation>
        <location evidence="9">Cytoplasm</location>
    </subcellularLocation>
</comment>
<dbReference type="EC" id="2.7.7.3" evidence="9"/>
<dbReference type="EMBL" id="JACXAH010000003">
    <property type="protein sequence ID" value="MBD1371400.1"/>
    <property type="molecule type" value="Genomic_DNA"/>
</dbReference>
<evidence type="ECO:0000259" key="10">
    <source>
        <dbReference type="Pfam" id="PF01467"/>
    </source>
</evidence>
<dbReference type="NCBIfam" id="TIGR00125">
    <property type="entry name" value="cyt_tran_rel"/>
    <property type="match status" value="1"/>
</dbReference>
<dbReference type="AlphaFoldDB" id="A0A926RSK9"/>
<keyword evidence="1 9" id="KW-0963">Cytoplasm</keyword>
<dbReference type="GO" id="GO:0004595">
    <property type="term" value="F:pantetheine-phosphate adenylyltransferase activity"/>
    <property type="evidence" value="ECO:0007669"/>
    <property type="project" value="UniProtKB-UniRule"/>
</dbReference>
<feature type="binding site" evidence="9">
    <location>
        <position position="74"/>
    </location>
    <ligand>
        <name>substrate</name>
    </ligand>
</feature>
<feature type="binding site" evidence="9">
    <location>
        <begin position="9"/>
        <end position="10"/>
    </location>
    <ligand>
        <name>ATP</name>
        <dbReference type="ChEBI" id="CHEBI:30616"/>
    </ligand>
</feature>
<dbReference type="RefSeq" id="WP_191140098.1">
    <property type="nucleotide sequence ID" value="NZ_JACXAG020000002.1"/>
</dbReference>
<evidence type="ECO:0000256" key="7">
    <source>
        <dbReference type="ARBA" id="ARBA00022993"/>
    </source>
</evidence>
<dbReference type="Gene3D" id="3.40.50.620">
    <property type="entry name" value="HUPs"/>
    <property type="match status" value="1"/>
</dbReference>
<reference evidence="11" key="1">
    <citation type="submission" date="2020-09" db="EMBL/GenBank/DDBJ databases">
        <title>A novel bacterium of genus Hazenella, isolated from South China Sea.</title>
        <authorList>
            <person name="Huang H."/>
            <person name="Mo K."/>
            <person name="Hu Y."/>
        </authorList>
    </citation>
    <scope>NUCLEOTIDE SEQUENCE</scope>
    <source>
        <strain evidence="11">IB182357</strain>
    </source>
</reference>
<feature type="site" description="Transition state stabilizer" evidence="9">
    <location>
        <position position="17"/>
    </location>
</feature>
<evidence type="ECO:0000256" key="5">
    <source>
        <dbReference type="ARBA" id="ARBA00022840"/>
    </source>
</evidence>
<feature type="binding site" evidence="9">
    <location>
        <position position="88"/>
    </location>
    <ligand>
        <name>substrate</name>
    </ligand>
</feature>
<feature type="domain" description="Cytidyltransferase-like" evidence="10">
    <location>
        <begin position="5"/>
        <end position="134"/>
    </location>
</feature>
<evidence type="ECO:0000256" key="3">
    <source>
        <dbReference type="ARBA" id="ARBA00022695"/>
    </source>
</evidence>
<dbReference type="Pfam" id="PF01467">
    <property type="entry name" value="CTP_transf_like"/>
    <property type="match status" value="1"/>
</dbReference>
<protein>
    <recommendedName>
        <fullName evidence="9">Phosphopantetheine adenylyltransferase</fullName>
        <ecNumber evidence="9">2.7.7.3</ecNumber>
    </recommendedName>
    <alternativeName>
        <fullName evidence="9">Dephospho-CoA pyrophosphorylase</fullName>
    </alternativeName>
    <alternativeName>
        <fullName evidence="9">Pantetheine-phosphate adenylyltransferase</fullName>
        <shortName evidence="9">PPAT</shortName>
    </alternativeName>
</protein>
<evidence type="ECO:0000256" key="9">
    <source>
        <dbReference type="HAMAP-Rule" id="MF_00151"/>
    </source>
</evidence>
<dbReference type="PANTHER" id="PTHR21342">
    <property type="entry name" value="PHOSPHOPANTETHEINE ADENYLYLTRANSFERASE"/>
    <property type="match status" value="1"/>
</dbReference>
<evidence type="ECO:0000256" key="1">
    <source>
        <dbReference type="ARBA" id="ARBA00022490"/>
    </source>
</evidence>
<keyword evidence="3 9" id="KW-0548">Nucleotidyltransferase</keyword>
<feature type="binding site" evidence="9">
    <location>
        <begin position="124"/>
        <end position="130"/>
    </location>
    <ligand>
        <name>ATP</name>
        <dbReference type="ChEBI" id="CHEBI:30616"/>
    </ligand>
</feature>
<keyword evidence="12" id="KW-1185">Reference proteome</keyword>
<feature type="binding site" evidence="9">
    <location>
        <position position="41"/>
    </location>
    <ligand>
        <name>substrate</name>
    </ligand>
</feature>
<evidence type="ECO:0000313" key="12">
    <source>
        <dbReference type="Proteomes" id="UP000661691"/>
    </source>
</evidence>
<dbReference type="PANTHER" id="PTHR21342:SF1">
    <property type="entry name" value="PHOSPHOPANTETHEINE ADENYLYLTRANSFERASE"/>
    <property type="match status" value="1"/>
</dbReference>
<dbReference type="InterPro" id="IPR014729">
    <property type="entry name" value="Rossmann-like_a/b/a_fold"/>
</dbReference>
<dbReference type="SUPFAM" id="SSF52374">
    <property type="entry name" value="Nucleotidylyl transferase"/>
    <property type="match status" value="1"/>
</dbReference>
<feature type="binding site" evidence="9">
    <location>
        <begin position="89"/>
        <end position="91"/>
    </location>
    <ligand>
        <name>ATP</name>
        <dbReference type="ChEBI" id="CHEBI:30616"/>
    </ligand>
</feature>
<evidence type="ECO:0000256" key="8">
    <source>
        <dbReference type="ARBA" id="ARBA00029346"/>
    </source>
</evidence>
<comment type="cofactor">
    <cofactor evidence="9">
        <name>Mg(2+)</name>
        <dbReference type="ChEBI" id="CHEBI:18420"/>
    </cofactor>
</comment>
<dbReference type="Proteomes" id="UP000661691">
    <property type="component" value="Unassembled WGS sequence"/>
</dbReference>
<feature type="binding site" evidence="9">
    <location>
        <position position="9"/>
    </location>
    <ligand>
        <name>substrate</name>
    </ligand>
</feature>
<accession>A0A926RSK9</accession>
<comment type="caution">
    <text evidence="11">The sequence shown here is derived from an EMBL/GenBank/DDBJ whole genome shotgun (WGS) entry which is preliminary data.</text>
</comment>
<organism evidence="11 12">
    <name type="scientific">Polycladospora coralii</name>
    <dbReference type="NCBI Taxonomy" id="2771432"/>
    <lineage>
        <taxon>Bacteria</taxon>
        <taxon>Bacillati</taxon>
        <taxon>Bacillota</taxon>
        <taxon>Bacilli</taxon>
        <taxon>Bacillales</taxon>
        <taxon>Thermoactinomycetaceae</taxon>
        <taxon>Polycladospora</taxon>
    </lineage>
</organism>
<feature type="binding site" evidence="9">
    <location>
        <position position="17"/>
    </location>
    <ligand>
        <name>ATP</name>
        <dbReference type="ChEBI" id="CHEBI:30616"/>
    </ligand>
</feature>
<comment type="similarity">
    <text evidence="9">Belongs to the bacterial CoaD family.</text>
</comment>
<name>A0A926RSK9_9BACL</name>
<dbReference type="CDD" id="cd02163">
    <property type="entry name" value="PPAT"/>
    <property type="match status" value="1"/>
</dbReference>